<keyword evidence="8 10" id="KW-0068">Autocatalytic cleavage</keyword>
<dbReference type="NCBIfam" id="NF003802">
    <property type="entry name" value="PRK05388.1"/>
    <property type="match status" value="1"/>
</dbReference>
<evidence type="ECO:0000256" key="9">
    <source>
        <dbReference type="ARBA" id="ARBA00023315"/>
    </source>
</evidence>
<feature type="binding site" evidence="10">
    <location>
        <position position="404"/>
    </location>
    <ligand>
        <name>substrate</name>
    </ligand>
</feature>
<dbReference type="SUPFAM" id="SSF56266">
    <property type="entry name" value="DmpA/ArgJ-like"/>
    <property type="match status" value="1"/>
</dbReference>
<evidence type="ECO:0000256" key="5">
    <source>
        <dbReference type="ARBA" id="ARBA00022571"/>
    </source>
</evidence>
<feature type="binding site" evidence="10">
    <location>
        <position position="281"/>
    </location>
    <ligand>
        <name>substrate</name>
    </ligand>
</feature>
<evidence type="ECO:0000313" key="12">
    <source>
        <dbReference type="Proteomes" id="UP000316426"/>
    </source>
</evidence>
<proteinExistence type="inferred from homology"/>
<feature type="site" description="Involved in the stabilization of negative charge on the oxyanion by the formation of the oxyanion hole" evidence="10">
    <location>
        <position position="122"/>
    </location>
</feature>
<evidence type="ECO:0000256" key="2">
    <source>
        <dbReference type="ARBA" id="ARBA00006774"/>
    </source>
</evidence>
<dbReference type="RefSeq" id="WP_145110126.1">
    <property type="nucleotide sequence ID" value="NZ_CP036349.1"/>
</dbReference>
<dbReference type="PANTHER" id="PTHR23100">
    <property type="entry name" value="ARGININE BIOSYNTHESIS BIFUNCTIONAL PROTEIN ARGJ"/>
    <property type="match status" value="1"/>
</dbReference>
<comment type="subcellular location">
    <subcellularLocation>
        <location evidence="1 10">Cytoplasm</location>
    </subcellularLocation>
</comment>
<dbReference type="GO" id="GO:0006592">
    <property type="term" value="P:ornithine biosynthetic process"/>
    <property type="evidence" value="ECO:0007669"/>
    <property type="project" value="TreeGrafter"/>
</dbReference>
<name>A0A518K6C8_9BACT</name>
<keyword evidence="4 10" id="KW-0963">Cytoplasm</keyword>
<dbReference type="Gene3D" id="3.10.20.340">
    <property type="entry name" value="ArgJ beta chain, C-terminal domain"/>
    <property type="match status" value="1"/>
</dbReference>
<evidence type="ECO:0000256" key="4">
    <source>
        <dbReference type="ARBA" id="ARBA00022490"/>
    </source>
</evidence>
<feature type="site" description="Involved in the stabilization of negative charge on the oxyanion by the formation of the oxyanion hole" evidence="10">
    <location>
        <position position="121"/>
    </location>
</feature>
<keyword evidence="10" id="KW-0511">Multifunctional enzyme</keyword>
<comment type="catalytic activity">
    <reaction evidence="10">
        <text>L-glutamate + acetyl-CoA = N-acetyl-L-glutamate + CoA + H(+)</text>
        <dbReference type="Rhea" id="RHEA:24292"/>
        <dbReference type="ChEBI" id="CHEBI:15378"/>
        <dbReference type="ChEBI" id="CHEBI:29985"/>
        <dbReference type="ChEBI" id="CHEBI:44337"/>
        <dbReference type="ChEBI" id="CHEBI:57287"/>
        <dbReference type="ChEBI" id="CHEBI:57288"/>
        <dbReference type="EC" id="2.3.1.1"/>
    </reaction>
</comment>
<dbReference type="KEGG" id="bmei:Spa11_15330"/>
<evidence type="ECO:0000256" key="8">
    <source>
        <dbReference type="ARBA" id="ARBA00022813"/>
    </source>
</evidence>
<evidence type="ECO:0000256" key="1">
    <source>
        <dbReference type="ARBA" id="ARBA00004496"/>
    </source>
</evidence>
<dbReference type="HAMAP" id="MF_01106">
    <property type="entry name" value="ArgJ"/>
    <property type="match status" value="1"/>
</dbReference>
<dbReference type="EC" id="2.3.1.1" evidence="10"/>
<dbReference type="EC" id="2.3.1.35" evidence="10"/>
<evidence type="ECO:0000256" key="3">
    <source>
        <dbReference type="ARBA" id="ARBA00011475"/>
    </source>
</evidence>
<feature type="chain" id="PRO_5023218814" description="Arginine biosynthesis bifunctional protein ArgJ beta chain" evidence="10">
    <location>
        <begin position="197"/>
        <end position="409"/>
    </location>
</feature>
<keyword evidence="6 10" id="KW-0028">Amino-acid biosynthesis</keyword>
<keyword evidence="9 10" id="KW-0012">Acyltransferase</keyword>
<dbReference type="FunFam" id="3.60.70.12:FF:000001">
    <property type="entry name" value="Arginine biosynthesis bifunctional protein ArgJ, chloroplastic"/>
    <property type="match status" value="1"/>
</dbReference>
<dbReference type="InterPro" id="IPR016117">
    <property type="entry name" value="ArgJ-like_dom_sf"/>
</dbReference>
<gene>
    <name evidence="10 11" type="primary">argJ</name>
    <name evidence="11" type="ORF">Spa11_15330</name>
</gene>
<feature type="chain" id="PRO_5023218813" description="Arginine biosynthesis bifunctional protein ArgJ alpha chain" evidence="10">
    <location>
        <begin position="1"/>
        <end position="196"/>
    </location>
</feature>
<evidence type="ECO:0000256" key="10">
    <source>
        <dbReference type="HAMAP-Rule" id="MF_01106"/>
    </source>
</evidence>
<dbReference type="Pfam" id="PF01960">
    <property type="entry name" value="ArgJ"/>
    <property type="match status" value="1"/>
</dbReference>
<dbReference type="Gene3D" id="3.60.70.12">
    <property type="entry name" value="L-amino peptidase D-ALA esterase/amidase"/>
    <property type="match status" value="1"/>
</dbReference>
<organism evidence="11 12">
    <name type="scientific">Botrimarina mediterranea</name>
    <dbReference type="NCBI Taxonomy" id="2528022"/>
    <lineage>
        <taxon>Bacteria</taxon>
        <taxon>Pseudomonadati</taxon>
        <taxon>Planctomycetota</taxon>
        <taxon>Planctomycetia</taxon>
        <taxon>Pirellulales</taxon>
        <taxon>Lacipirellulaceae</taxon>
        <taxon>Botrimarina</taxon>
    </lineage>
</organism>
<dbReference type="PANTHER" id="PTHR23100:SF0">
    <property type="entry name" value="ARGININE BIOSYNTHESIS BIFUNCTIONAL PROTEIN ARGJ, MITOCHONDRIAL"/>
    <property type="match status" value="1"/>
</dbReference>
<sequence>MSENQHQLPKGYSVGGVYSGVKSDASKLDLSLVVSDRPATGVGVFTQNLVKAAPVQLDRERTPSDHIRAVITNSGCANACTGKRGRQDAERVTAIVAENLSGAEAAGSSSIGPEQVLMMSTGVIGEHLPIDKLTAGVPKVIADLGADEAAIERAARAIMTTDTVTKVRSRTVEIGGRTITVTGIGKGAAMIGPNMATMLAVVMTDAPVLPADAQSALSDAVVESFNCISVDGHMSTNDTVLLLANGAAGGEPFAGRDLSLFNATLLEVCEDLAIAIPADGEGATHLITVEVHGCATRDDAIRIGKTIADSPLVKTAIAGADPNWGRIVSAAGYAGIPFDPEEVTLLINGLLVYEKGAPVEFDEKEVSDSIAGSRDTLLLLILGEGTATARFWTTDLTAEYVRLNADYRT</sequence>
<feature type="binding site" evidence="10">
    <location>
        <position position="160"/>
    </location>
    <ligand>
        <name>substrate</name>
    </ligand>
</feature>
<dbReference type="GO" id="GO:0004358">
    <property type="term" value="F:L-glutamate N-acetyltransferase activity, acting on acetyl-L-ornithine as donor"/>
    <property type="evidence" value="ECO:0007669"/>
    <property type="project" value="UniProtKB-UniRule"/>
</dbReference>
<dbReference type="InterPro" id="IPR042195">
    <property type="entry name" value="ArgJ_beta_C"/>
</dbReference>
<feature type="site" description="Cleavage; by autolysis" evidence="10">
    <location>
        <begin position="196"/>
        <end position="197"/>
    </location>
</feature>
<feature type="binding site" evidence="10">
    <location>
        <position position="197"/>
    </location>
    <ligand>
        <name>substrate</name>
    </ligand>
</feature>
<keyword evidence="5 10" id="KW-0055">Arginine biosynthesis</keyword>
<evidence type="ECO:0000256" key="7">
    <source>
        <dbReference type="ARBA" id="ARBA00022679"/>
    </source>
</evidence>
<comment type="pathway">
    <text evidence="10">Amino-acid biosynthesis; L-arginine biosynthesis; N(2)-acetyl-L-ornithine from L-glutamate: step 1/4.</text>
</comment>
<evidence type="ECO:0000313" key="11">
    <source>
        <dbReference type="EMBL" id="QDV73337.1"/>
    </source>
</evidence>
<feature type="binding site" evidence="10">
    <location>
        <position position="186"/>
    </location>
    <ligand>
        <name>substrate</name>
    </ligand>
</feature>
<comment type="catalytic activity">
    <reaction evidence="10">
        <text>N(2)-acetyl-L-ornithine + L-glutamate = N-acetyl-L-glutamate + L-ornithine</text>
        <dbReference type="Rhea" id="RHEA:15349"/>
        <dbReference type="ChEBI" id="CHEBI:29985"/>
        <dbReference type="ChEBI" id="CHEBI:44337"/>
        <dbReference type="ChEBI" id="CHEBI:46911"/>
        <dbReference type="ChEBI" id="CHEBI:57805"/>
        <dbReference type="EC" id="2.3.1.35"/>
    </reaction>
</comment>
<dbReference type="UniPathway" id="UPA00068">
    <property type="reaction ID" value="UER00106"/>
</dbReference>
<dbReference type="Proteomes" id="UP000316426">
    <property type="component" value="Chromosome"/>
</dbReference>
<feature type="binding site" evidence="10">
    <location>
        <position position="409"/>
    </location>
    <ligand>
        <name>substrate</name>
    </ligand>
</feature>
<dbReference type="NCBIfam" id="TIGR00120">
    <property type="entry name" value="ArgJ"/>
    <property type="match status" value="1"/>
</dbReference>
<dbReference type="FunFam" id="3.10.20.340:FF:000003">
    <property type="entry name" value="Arginine biosynthesis bifunctional protein ArgJ"/>
    <property type="match status" value="1"/>
</dbReference>
<dbReference type="GO" id="GO:0006526">
    <property type="term" value="P:L-arginine biosynthetic process"/>
    <property type="evidence" value="ECO:0007669"/>
    <property type="project" value="UniProtKB-UniRule"/>
</dbReference>
<comment type="function">
    <text evidence="10">Catalyzes two activities which are involved in the cyclic version of arginine biosynthesis: the synthesis of N-acetylglutamate from glutamate and acetyl-CoA as the acetyl donor, and of ornithine by transacetylation between N(2)-acetylornithine and glutamate.</text>
</comment>
<evidence type="ECO:0000256" key="6">
    <source>
        <dbReference type="ARBA" id="ARBA00022605"/>
    </source>
</evidence>
<protein>
    <recommendedName>
        <fullName evidence="10">Arginine biosynthesis bifunctional protein ArgJ</fullName>
    </recommendedName>
    <domain>
        <recommendedName>
            <fullName evidence="10">Glutamate N-acetyltransferase</fullName>
            <ecNumber evidence="10">2.3.1.35</ecNumber>
        </recommendedName>
        <alternativeName>
            <fullName evidence="10">Ornithine acetyltransferase</fullName>
            <shortName evidence="10">OATase</shortName>
        </alternativeName>
        <alternativeName>
            <fullName evidence="10">Ornithine transacetylase</fullName>
        </alternativeName>
    </domain>
    <domain>
        <recommendedName>
            <fullName evidence="10">Amino-acid acetyltransferase</fullName>
            <ecNumber evidence="10">2.3.1.1</ecNumber>
        </recommendedName>
        <alternativeName>
            <fullName evidence="10">N-acetylglutamate synthase</fullName>
            <shortName evidence="10">AGSase</shortName>
        </alternativeName>
    </domain>
    <component>
        <recommendedName>
            <fullName evidence="10">Arginine biosynthesis bifunctional protein ArgJ alpha chain</fullName>
        </recommendedName>
    </component>
    <component>
        <recommendedName>
            <fullName evidence="10">Arginine biosynthesis bifunctional protein ArgJ beta chain</fullName>
        </recommendedName>
    </component>
</protein>
<dbReference type="EMBL" id="CP036349">
    <property type="protein sequence ID" value="QDV73337.1"/>
    <property type="molecule type" value="Genomic_DNA"/>
</dbReference>
<dbReference type="GO" id="GO:0004042">
    <property type="term" value="F:L-glutamate N-acetyltransferase activity"/>
    <property type="evidence" value="ECO:0007669"/>
    <property type="project" value="UniProtKB-UniRule"/>
</dbReference>
<dbReference type="InterPro" id="IPR002813">
    <property type="entry name" value="Arg_biosynth_ArgJ"/>
</dbReference>
<dbReference type="AlphaFoldDB" id="A0A518K6C8"/>
<keyword evidence="7 10" id="KW-0808">Transferase</keyword>
<comment type="pathway">
    <text evidence="10">Amino-acid biosynthesis; L-arginine biosynthesis; L-ornithine and N-acetyl-L-glutamate from L-glutamate and N(2)-acetyl-L-ornithine (cyclic): step 1/1.</text>
</comment>
<accession>A0A518K6C8</accession>
<reference evidence="11 12" key="1">
    <citation type="submission" date="2019-02" db="EMBL/GenBank/DDBJ databases">
        <title>Deep-cultivation of Planctomycetes and their phenomic and genomic characterization uncovers novel biology.</title>
        <authorList>
            <person name="Wiegand S."/>
            <person name="Jogler M."/>
            <person name="Boedeker C."/>
            <person name="Pinto D."/>
            <person name="Vollmers J."/>
            <person name="Rivas-Marin E."/>
            <person name="Kohn T."/>
            <person name="Peeters S.H."/>
            <person name="Heuer A."/>
            <person name="Rast P."/>
            <person name="Oberbeckmann S."/>
            <person name="Bunk B."/>
            <person name="Jeske O."/>
            <person name="Meyerdierks A."/>
            <person name="Storesund J.E."/>
            <person name="Kallscheuer N."/>
            <person name="Luecker S."/>
            <person name="Lage O.M."/>
            <person name="Pohl T."/>
            <person name="Merkel B.J."/>
            <person name="Hornburger P."/>
            <person name="Mueller R.-W."/>
            <person name="Bruemmer F."/>
            <person name="Labrenz M."/>
            <person name="Spormann A.M."/>
            <person name="Op den Camp H."/>
            <person name="Overmann J."/>
            <person name="Amann R."/>
            <person name="Jetten M.S.M."/>
            <person name="Mascher T."/>
            <person name="Medema M.H."/>
            <person name="Devos D.P."/>
            <person name="Kaster A.-K."/>
            <person name="Ovreas L."/>
            <person name="Rohde M."/>
            <person name="Galperin M.Y."/>
            <person name="Jogler C."/>
        </authorList>
    </citation>
    <scope>NUCLEOTIDE SEQUENCE [LARGE SCALE GENOMIC DNA]</scope>
    <source>
        <strain evidence="11 12">Spa11</strain>
    </source>
</reference>
<comment type="subunit">
    <text evidence="3 10">Heterotetramer of two alpha and two beta chains.</text>
</comment>
<keyword evidence="12" id="KW-1185">Reference proteome</keyword>
<feature type="active site" description="Nucleophile" evidence="10">
    <location>
        <position position="197"/>
    </location>
</feature>
<comment type="similarity">
    <text evidence="2 10">Belongs to the ArgJ family.</text>
</comment>
<dbReference type="GO" id="GO:0005737">
    <property type="term" value="C:cytoplasm"/>
    <property type="evidence" value="ECO:0007669"/>
    <property type="project" value="UniProtKB-SubCell"/>
</dbReference>
<dbReference type="CDD" id="cd02152">
    <property type="entry name" value="OAT"/>
    <property type="match status" value="1"/>
</dbReference>